<sequence>METSRQCETEIINSGQSSFMARKSINIGNKGSRLWRFKTLTPASMVHDGDESKYCIINSNFPVIVAGKTSK</sequence>
<dbReference type="AlphaFoldDB" id="A0A0B7B0T5"/>
<protein>
    <submittedName>
        <fullName evidence="1">Uncharacterized protein</fullName>
    </submittedName>
</protein>
<gene>
    <name evidence="1" type="primary">ORF149938</name>
</gene>
<name>A0A0B7B0T5_9EUPU</name>
<reference evidence="1" key="1">
    <citation type="submission" date="2014-12" db="EMBL/GenBank/DDBJ databases">
        <title>Insight into the proteome of Arion vulgaris.</title>
        <authorList>
            <person name="Aradska J."/>
            <person name="Bulat T."/>
            <person name="Smidak R."/>
            <person name="Sarate P."/>
            <person name="Gangsoo J."/>
            <person name="Sialana F."/>
            <person name="Bilban M."/>
            <person name="Lubec G."/>
        </authorList>
    </citation>
    <scope>NUCLEOTIDE SEQUENCE</scope>
    <source>
        <tissue evidence="1">Skin</tissue>
    </source>
</reference>
<proteinExistence type="predicted"/>
<evidence type="ECO:0000313" key="1">
    <source>
        <dbReference type="EMBL" id="CEK85735.1"/>
    </source>
</evidence>
<dbReference type="EMBL" id="HACG01038870">
    <property type="protein sequence ID" value="CEK85735.1"/>
    <property type="molecule type" value="Transcribed_RNA"/>
</dbReference>
<accession>A0A0B7B0T5</accession>
<organism evidence="1">
    <name type="scientific">Arion vulgaris</name>
    <dbReference type="NCBI Taxonomy" id="1028688"/>
    <lineage>
        <taxon>Eukaryota</taxon>
        <taxon>Metazoa</taxon>
        <taxon>Spiralia</taxon>
        <taxon>Lophotrochozoa</taxon>
        <taxon>Mollusca</taxon>
        <taxon>Gastropoda</taxon>
        <taxon>Heterobranchia</taxon>
        <taxon>Euthyneura</taxon>
        <taxon>Panpulmonata</taxon>
        <taxon>Eupulmonata</taxon>
        <taxon>Stylommatophora</taxon>
        <taxon>Helicina</taxon>
        <taxon>Arionoidea</taxon>
        <taxon>Arionidae</taxon>
        <taxon>Arion</taxon>
    </lineage>
</organism>